<dbReference type="PANTHER" id="PTHR12526:SF636">
    <property type="entry name" value="BLL3647 PROTEIN"/>
    <property type="match status" value="1"/>
</dbReference>
<dbReference type="InterPro" id="IPR001296">
    <property type="entry name" value="Glyco_trans_1"/>
</dbReference>
<evidence type="ECO:0000313" key="5">
    <source>
        <dbReference type="EMBL" id="TFD87881.1"/>
    </source>
</evidence>
<comment type="caution">
    <text evidence="5">The sequence shown here is derived from an EMBL/GenBank/DDBJ whole genome shotgun (WGS) entry which is preliminary data.</text>
</comment>
<protein>
    <submittedName>
        <fullName evidence="5">Glycosyltransferase family 1 protein</fullName>
    </submittedName>
</protein>
<dbReference type="SUPFAM" id="SSF53756">
    <property type="entry name" value="UDP-Glycosyltransferase/glycogen phosphorylase"/>
    <property type="match status" value="1"/>
</dbReference>
<accession>A0A4R9BN55</accession>
<organism evidence="5 6">
    <name type="scientific">Cryobacterium serini</name>
    <dbReference type="NCBI Taxonomy" id="1259201"/>
    <lineage>
        <taxon>Bacteria</taxon>
        <taxon>Bacillati</taxon>
        <taxon>Actinomycetota</taxon>
        <taxon>Actinomycetes</taxon>
        <taxon>Micrococcales</taxon>
        <taxon>Microbacteriaceae</taxon>
        <taxon>Cryobacterium</taxon>
    </lineage>
</organism>
<name>A0A4R9BN55_9MICO</name>
<proteinExistence type="predicted"/>
<evidence type="ECO:0000256" key="1">
    <source>
        <dbReference type="ARBA" id="ARBA00022676"/>
    </source>
</evidence>
<evidence type="ECO:0000256" key="2">
    <source>
        <dbReference type="ARBA" id="ARBA00022679"/>
    </source>
</evidence>
<reference evidence="5 6" key="1">
    <citation type="submission" date="2019-03" db="EMBL/GenBank/DDBJ databases">
        <title>Genomics of glacier-inhabiting Cryobacterium strains.</title>
        <authorList>
            <person name="Liu Q."/>
            <person name="Xin Y.-H."/>
        </authorList>
    </citation>
    <scope>NUCLEOTIDE SEQUENCE [LARGE SCALE GENOMIC DNA]</scope>
    <source>
        <strain evidence="5 6">Sr54</strain>
    </source>
</reference>
<dbReference type="AlphaFoldDB" id="A0A4R9BN55"/>
<dbReference type="Pfam" id="PF00534">
    <property type="entry name" value="Glycos_transf_1"/>
    <property type="match status" value="1"/>
</dbReference>
<keyword evidence="2 5" id="KW-0808">Transferase</keyword>
<dbReference type="Proteomes" id="UP000297626">
    <property type="component" value="Unassembled WGS sequence"/>
</dbReference>
<sequence>MTAGIEHTAPTSHRRLSIAMIGTRGVPAAYGGFETAVEEIGRRLVDRGHDVTVYCRRTAQPVPKEYLGMKLVELPALRHKILETLSHTGLSVLHATLHRPADVAFVFNAANAPFVPLLRLRGIPSVVHVDGLEWKRDKWGGAGRRYYRWAEQVSVREADALIADAQGIVDYYRDEFSVPTELISYGTRILHDTSADRLAELGLRPGGYHLVVARFEPENHVDIIVEGYRASEARLPLVVVGSAPYAADHTNRISDLAASDSRIRMLGSVWDQNQLDQLYKHASTYLHGHSVGGTNPSLLRAMGAGTMVIAWDVVFNREVLGLGGAYFSGADSLSALIEDAEVNPDRVAEVAAALQQRAEQLYNWDSVTTSYEKLAKRVAVGYSTHRQSSGRAGVSMWSLSDNLSKQPTTAPSRGITL</sequence>
<dbReference type="Gene3D" id="3.40.50.2000">
    <property type="entry name" value="Glycogen Phosphorylase B"/>
    <property type="match status" value="2"/>
</dbReference>
<feature type="domain" description="Glycosyltransferase subfamily 4-like N-terminal" evidence="4">
    <location>
        <begin position="31"/>
        <end position="181"/>
    </location>
</feature>
<keyword evidence="6" id="KW-1185">Reference proteome</keyword>
<evidence type="ECO:0000259" key="3">
    <source>
        <dbReference type="Pfam" id="PF00534"/>
    </source>
</evidence>
<dbReference type="PANTHER" id="PTHR12526">
    <property type="entry name" value="GLYCOSYLTRANSFERASE"/>
    <property type="match status" value="1"/>
</dbReference>
<dbReference type="GO" id="GO:0016757">
    <property type="term" value="F:glycosyltransferase activity"/>
    <property type="evidence" value="ECO:0007669"/>
    <property type="project" value="UniProtKB-KW"/>
</dbReference>
<keyword evidence="1" id="KW-0328">Glycosyltransferase</keyword>
<feature type="domain" description="Glycosyl transferase family 1" evidence="3">
    <location>
        <begin position="210"/>
        <end position="349"/>
    </location>
</feature>
<evidence type="ECO:0000313" key="6">
    <source>
        <dbReference type="Proteomes" id="UP000297626"/>
    </source>
</evidence>
<dbReference type="InterPro" id="IPR028098">
    <property type="entry name" value="Glyco_trans_4-like_N"/>
</dbReference>
<gene>
    <name evidence="5" type="ORF">E3T51_10535</name>
</gene>
<dbReference type="Pfam" id="PF13579">
    <property type="entry name" value="Glyco_trans_4_4"/>
    <property type="match status" value="1"/>
</dbReference>
<dbReference type="EMBL" id="SOHN01000011">
    <property type="protein sequence ID" value="TFD87881.1"/>
    <property type="molecule type" value="Genomic_DNA"/>
</dbReference>
<evidence type="ECO:0000259" key="4">
    <source>
        <dbReference type="Pfam" id="PF13579"/>
    </source>
</evidence>
<dbReference type="RefSeq" id="WP_134529774.1">
    <property type="nucleotide sequence ID" value="NZ_SOHN01000011.1"/>
</dbReference>